<feature type="transmembrane region" description="Helical" evidence="5">
    <location>
        <begin position="61"/>
        <end position="80"/>
    </location>
</feature>
<feature type="transmembrane region" description="Helical" evidence="5">
    <location>
        <begin position="408"/>
        <end position="426"/>
    </location>
</feature>
<evidence type="ECO:0000259" key="6">
    <source>
        <dbReference type="Pfam" id="PF04932"/>
    </source>
</evidence>
<feature type="transmembrane region" description="Helical" evidence="5">
    <location>
        <begin position="228"/>
        <end position="246"/>
    </location>
</feature>
<dbReference type="Pfam" id="PF04932">
    <property type="entry name" value="Wzy_C"/>
    <property type="match status" value="1"/>
</dbReference>
<proteinExistence type="predicted"/>
<feature type="transmembrane region" description="Helical" evidence="5">
    <location>
        <begin position="253"/>
        <end position="275"/>
    </location>
</feature>
<dbReference type="PANTHER" id="PTHR37422:SF13">
    <property type="entry name" value="LIPOPOLYSACCHARIDE BIOSYNTHESIS PROTEIN PA4999-RELATED"/>
    <property type="match status" value="1"/>
</dbReference>
<organism evidence="7 8">
    <name type="scientific">Shinella lacus</name>
    <dbReference type="NCBI Taxonomy" id="2654216"/>
    <lineage>
        <taxon>Bacteria</taxon>
        <taxon>Pseudomonadati</taxon>
        <taxon>Pseudomonadota</taxon>
        <taxon>Alphaproteobacteria</taxon>
        <taxon>Hyphomicrobiales</taxon>
        <taxon>Rhizobiaceae</taxon>
        <taxon>Shinella</taxon>
    </lineage>
</organism>
<evidence type="ECO:0000256" key="4">
    <source>
        <dbReference type="ARBA" id="ARBA00023136"/>
    </source>
</evidence>
<sequence>MNNGLAVRQEQRQVRASDGLLGWVPAIAIGYATILTPLLVFRTTPAVEDPAIAAAASGSNLLNQVFWLFLLVSTAFAFRHRLSRFEEALKQPVVVLVGLYMLLAFSSIVWSPAPSIAFRRSTLQFIVIATVVLPAFLVDDPRAQIDRVMAVFFVTIAINLVAVLLLPAGRLGHQGIYTHKNELGLVVAYGFVFCLYGVWRLSGLGRLIALALAAAALLELVVSKSKTSLGLALLIPLIALAVVAVSRFLRINALYPLFFGLLTCLFVGLFVANLVDFSFADFSVLLFDDTTFTGRTIIWDFLGDVISRRPILGQGYGSFWDIGLGSIVLTEAPGFVATLLQGHNGYVDVTVELGLAGLALLLFFLACVLLSVGRAPNDGRTGMAEAWLFMSVVIVTLCHNMLESSWFRGYSVVWMLFLLVGAWAQAGRRKARGNRAVRHRN</sequence>
<evidence type="ECO:0000256" key="1">
    <source>
        <dbReference type="ARBA" id="ARBA00004141"/>
    </source>
</evidence>
<accession>A0ABT1R081</accession>
<dbReference type="EMBL" id="WHSB02000001">
    <property type="protein sequence ID" value="MCQ4628556.1"/>
    <property type="molecule type" value="Genomic_DNA"/>
</dbReference>
<dbReference type="InterPro" id="IPR051533">
    <property type="entry name" value="WaaL-like"/>
</dbReference>
<dbReference type="InterPro" id="IPR007016">
    <property type="entry name" value="O-antigen_ligase-rel_domated"/>
</dbReference>
<feature type="transmembrane region" description="Helical" evidence="5">
    <location>
        <begin position="92"/>
        <end position="110"/>
    </location>
</feature>
<feature type="transmembrane region" description="Helical" evidence="5">
    <location>
        <begin position="384"/>
        <end position="402"/>
    </location>
</feature>
<gene>
    <name evidence="7" type="ORF">GB927_000835</name>
</gene>
<reference evidence="7" key="1">
    <citation type="submission" date="2021-07" db="EMBL/GenBank/DDBJ databases">
        <title>Shinella sp. nov., a novel member of the genus Shinella from water.</title>
        <authorList>
            <person name="Deng Y."/>
        </authorList>
    </citation>
    <scope>NUCLEOTIDE SEQUENCE</scope>
    <source>
        <strain evidence="7">CPCC 100929</strain>
    </source>
</reference>
<feature type="transmembrane region" description="Helical" evidence="5">
    <location>
        <begin position="353"/>
        <end position="372"/>
    </location>
</feature>
<evidence type="ECO:0000256" key="5">
    <source>
        <dbReference type="SAM" id="Phobius"/>
    </source>
</evidence>
<evidence type="ECO:0000313" key="7">
    <source>
        <dbReference type="EMBL" id="MCQ4628556.1"/>
    </source>
</evidence>
<feature type="domain" description="O-antigen ligase-related" evidence="6">
    <location>
        <begin position="213"/>
        <end position="362"/>
    </location>
</feature>
<dbReference type="PANTHER" id="PTHR37422">
    <property type="entry name" value="TEICHURONIC ACID BIOSYNTHESIS PROTEIN TUAE"/>
    <property type="match status" value="1"/>
</dbReference>
<evidence type="ECO:0000313" key="8">
    <source>
        <dbReference type="Proteomes" id="UP000996601"/>
    </source>
</evidence>
<feature type="transmembrane region" description="Helical" evidence="5">
    <location>
        <begin position="183"/>
        <end position="199"/>
    </location>
</feature>
<keyword evidence="8" id="KW-1185">Reference proteome</keyword>
<feature type="transmembrane region" description="Helical" evidence="5">
    <location>
        <begin position="150"/>
        <end position="171"/>
    </location>
</feature>
<feature type="transmembrane region" description="Helical" evidence="5">
    <location>
        <begin position="20"/>
        <end position="41"/>
    </location>
</feature>
<dbReference type="RefSeq" id="WP_256114597.1">
    <property type="nucleotide sequence ID" value="NZ_WHSB02000001.1"/>
</dbReference>
<comment type="subcellular location">
    <subcellularLocation>
        <location evidence="1">Membrane</location>
        <topology evidence="1">Multi-pass membrane protein</topology>
    </subcellularLocation>
</comment>
<feature type="transmembrane region" description="Helical" evidence="5">
    <location>
        <begin position="122"/>
        <end position="138"/>
    </location>
</feature>
<protein>
    <recommendedName>
        <fullName evidence="6">O-antigen ligase-related domain-containing protein</fullName>
    </recommendedName>
</protein>
<name>A0ABT1R081_9HYPH</name>
<keyword evidence="2 5" id="KW-0812">Transmembrane</keyword>
<evidence type="ECO:0000256" key="2">
    <source>
        <dbReference type="ARBA" id="ARBA00022692"/>
    </source>
</evidence>
<keyword evidence="4 5" id="KW-0472">Membrane</keyword>
<comment type="caution">
    <text evidence="7">The sequence shown here is derived from an EMBL/GenBank/DDBJ whole genome shotgun (WGS) entry which is preliminary data.</text>
</comment>
<keyword evidence="3 5" id="KW-1133">Transmembrane helix</keyword>
<dbReference type="Proteomes" id="UP000996601">
    <property type="component" value="Unassembled WGS sequence"/>
</dbReference>
<feature type="transmembrane region" description="Helical" evidence="5">
    <location>
        <begin position="204"/>
        <end position="222"/>
    </location>
</feature>
<evidence type="ECO:0000256" key="3">
    <source>
        <dbReference type="ARBA" id="ARBA00022989"/>
    </source>
</evidence>